<reference evidence="3 4" key="1">
    <citation type="submission" date="2019-11" db="EMBL/GenBank/DDBJ databases">
        <title>Terrilactibacillus tamarindus sp. nov. BCM23-1 isolated from bark of Tamarindus indica.</title>
        <authorList>
            <person name="Kingkaew E."/>
            <person name="Tanasupawat S."/>
        </authorList>
    </citation>
    <scope>NUCLEOTIDE SEQUENCE [LARGE SCALE GENOMIC DNA]</scope>
    <source>
        <strain evidence="3 4">BCM23-1</strain>
    </source>
</reference>
<dbReference type="InterPro" id="IPR041796">
    <property type="entry name" value="Mre11_N"/>
</dbReference>
<keyword evidence="1" id="KW-0378">Hydrolase</keyword>
<sequence>MEKKGVSHMIRFIHTADLHLDRPFVGLSHLPNKIYHRMRESTFTAFDTIIKKAIETKVDFIIIAGDIFDGSHRSFKAQNRFITGMRKLHQAGIHVYLSYGNHDHLNDDWNRLSFPDNVHVFPPEVKRFTFSKAGDNRCDLYGFSYKEKHIQNNMIPFYPEKEGSHYHIGILHGAEKEPSNENHYAPFLTSELIDLHYDYWALGHIHKREKLSLNHDIWYPGNIQGLSKKETGVKGASLVEMDHTHVHTSFFPTSDVVWDEANLNIERTEKIDRVIHQIDQLKDEKRSQTNGTLLTLYIEGSTSLLQGRDVDEKIEELLESVRDEEEERDDFVWIVSIINQTDPLWDIDELKQNNYFIGDVLKEIDSINMGSALSILYHHHLGKRYLGNITDEVRQSIKHEAEKLIVQALYKG</sequence>
<gene>
    <name evidence="3" type="ORF">GMB86_00395</name>
</gene>
<dbReference type="InterPro" id="IPR050535">
    <property type="entry name" value="DNA_Repair-Maintenance_Comp"/>
</dbReference>
<dbReference type="Gene3D" id="3.60.21.10">
    <property type="match status" value="1"/>
</dbReference>
<feature type="domain" description="Calcineurin-like phosphoesterase" evidence="2">
    <location>
        <begin position="10"/>
        <end position="207"/>
    </location>
</feature>
<organism evidence="3 4">
    <name type="scientific">Terrilactibacillus tamarindi</name>
    <dbReference type="NCBI Taxonomy" id="2599694"/>
    <lineage>
        <taxon>Bacteria</taxon>
        <taxon>Bacillati</taxon>
        <taxon>Bacillota</taxon>
        <taxon>Bacilli</taxon>
        <taxon>Bacillales</taxon>
        <taxon>Bacillaceae</taxon>
        <taxon>Terrilactibacillus</taxon>
    </lineage>
</organism>
<dbReference type="PANTHER" id="PTHR30337:SF7">
    <property type="entry name" value="PHOSPHOESTERASE"/>
    <property type="match status" value="1"/>
</dbReference>
<comment type="caution">
    <text evidence="3">The sequence shown here is derived from an EMBL/GenBank/DDBJ whole genome shotgun (WGS) entry which is preliminary data.</text>
</comment>
<dbReference type="EMBL" id="WNHB01000001">
    <property type="protein sequence ID" value="MTT30472.1"/>
    <property type="molecule type" value="Genomic_DNA"/>
</dbReference>
<dbReference type="CDD" id="cd00840">
    <property type="entry name" value="MPP_Mre11_N"/>
    <property type="match status" value="1"/>
</dbReference>
<evidence type="ECO:0000313" key="3">
    <source>
        <dbReference type="EMBL" id="MTT30472.1"/>
    </source>
</evidence>
<evidence type="ECO:0000313" key="4">
    <source>
        <dbReference type="Proteomes" id="UP000440978"/>
    </source>
</evidence>
<evidence type="ECO:0000256" key="1">
    <source>
        <dbReference type="ARBA" id="ARBA00022801"/>
    </source>
</evidence>
<dbReference type="GO" id="GO:0016787">
    <property type="term" value="F:hydrolase activity"/>
    <property type="evidence" value="ECO:0007669"/>
    <property type="project" value="UniProtKB-KW"/>
</dbReference>
<name>A0A6N8CKY4_9BACI</name>
<dbReference type="Pfam" id="PF00149">
    <property type="entry name" value="Metallophos"/>
    <property type="match status" value="1"/>
</dbReference>
<keyword evidence="4" id="KW-1185">Reference proteome</keyword>
<dbReference type="PIRSF" id="PIRSF033091">
    <property type="entry name" value="Pesterase_YhaO"/>
    <property type="match status" value="1"/>
</dbReference>
<dbReference type="PANTHER" id="PTHR30337">
    <property type="entry name" value="COMPONENT OF ATP-DEPENDENT DSDNA EXONUCLEASE"/>
    <property type="match status" value="1"/>
</dbReference>
<evidence type="ECO:0000259" key="2">
    <source>
        <dbReference type="Pfam" id="PF00149"/>
    </source>
</evidence>
<protein>
    <submittedName>
        <fullName evidence="3">Metallophosphoesterase</fullName>
    </submittedName>
</protein>
<dbReference type="InterPro" id="IPR014576">
    <property type="entry name" value="Pesterase_YhaO"/>
</dbReference>
<proteinExistence type="predicted"/>
<dbReference type="InterPro" id="IPR004843">
    <property type="entry name" value="Calcineurin-like_PHP"/>
</dbReference>
<dbReference type="OrthoDB" id="9773856at2"/>
<dbReference type="Proteomes" id="UP000440978">
    <property type="component" value="Unassembled WGS sequence"/>
</dbReference>
<accession>A0A6N8CKY4</accession>
<dbReference type="AlphaFoldDB" id="A0A6N8CKY4"/>
<dbReference type="SUPFAM" id="SSF56300">
    <property type="entry name" value="Metallo-dependent phosphatases"/>
    <property type="match status" value="1"/>
</dbReference>
<dbReference type="InterPro" id="IPR029052">
    <property type="entry name" value="Metallo-depent_PP-like"/>
</dbReference>